<dbReference type="PANTHER" id="PTHR21054">
    <property type="entry name" value="ZINC METALLOPROTEINASE-RELATED"/>
    <property type="match status" value="1"/>
</dbReference>
<comment type="caution">
    <text evidence="1">The sequence shown here is derived from an EMBL/GenBank/DDBJ whole genome shotgun (WGS) entry which is preliminary data.</text>
</comment>
<dbReference type="Proteomes" id="UP000237271">
    <property type="component" value="Unassembled WGS sequence"/>
</dbReference>
<dbReference type="EMBL" id="NCKW01004191">
    <property type="protein sequence ID" value="POM74974.1"/>
    <property type="molecule type" value="Genomic_DNA"/>
</dbReference>
<evidence type="ECO:0000313" key="1">
    <source>
        <dbReference type="EMBL" id="POM74974.1"/>
    </source>
</evidence>
<dbReference type="PANTHER" id="PTHR21054:SF2">
    <property type="entry name" value="MIP04191P"/>
    <property type="match status" value="1"/>
</dbReference>
<sequence length="179" mass="20369">MAIFVDNLQEDQVLSYPLILLEGHITEFQPNATGFLDARLDDQRTSQWPISPTGHFKAFVLLPCPGKFAITLQLSGNIHRIFCIEYRPVVTRYVVKFHYQICSDADDRDGFDAPPFVDNSIAAAIAKVRFNALILQMATAELMHAAVLRMLTHDQLMVKNSSSWFERILKQLDWTTILS</sequence>
<protein>
    <submittedName>
        <fullName evidence="1">Uncharacterized protein</fullName>
    </submittedName>
</protein>
<reference evidence="1 2" key="1">
    <citation type="journal article" date="2017" name="Genome Biol. Evol.">
        <title>Phytophthora megakarya and P. palmivora, closely related causal agents of cacao black pod rot, underwent increases in genome sizes and gene numbers by different mechanisms.</title>
        <authorList>
            <person name="Ali S.S."/>
            <person name="Shao J."/>
            <person name="Lary D.J."/>
            <person name="Kronmiller B."/>
            <person name="Shen D."/>
            <person name="Strem M.D."/>
            <person name="Amoako-Attah I."/>
            <person name="Akrofi A.Y."/>
            <person name="Begoude B.A."/>
            <person name="Ten Hoopen G.M."/>
            <person name="Coulibaly K."/>
            <person name="Kebe B.I."/>
            <person name="Melnick R.L."/>
            <person name="Guiltinan M.J."/>
            <person name="Tyler B.M."/>
            <person name="Meinhardt L.W."/>
            <person name="Bailey B.A."/>
        </authorList>
    </citation>
    <scope>NUCLEOTIDE SEQUENCE [LARGE SCALE GENOMIC DNA]</scope>
    <source>
        <strain evidence="2">sbr112.9</strain>
    </source>
</reference>
<dbReference type="OrthoDB" id="122022at2759"/>
<dbReference type="AlphaFoldDB" id="A0A2P4YAX6"/>
<dbReference type="Pfam" id="PF12044">
    <property type="entry name" value="Metallopep"/>
    <property type="match status" value="1"/>
</dbReference>
<evidence type="ECO:0000313" key="2">
    <source>
        <dbReference type="Proteomes" id="UP000237271"/>
    </source>
</evidence>
<organism evidence="1 2">
    <name type="scientific">Phytophthora palmivora</name>
    <dbReference type="NCBI Taxonomy" id="4796"/>
    <lineage>
        <taxon>Eukaryota</taxon>
        <taxon>Sar</taxon>
        <taxon>Stramenopiles</taxon>
        <taxon>Oomycota</taxon>
        <taxon>Peronosporomycetes</taxon>
        <taxon>Peronosporales</taxon>
        <taxon>Peronosporaceae</taxon>
        <taxon>Phytophthora</taxon>
    </lineage>
</organism>
<accession>A0A2P4YAX6</accession>
<dbReference type="InterPro" id="IPR021917">
    <property type="entry name" value="Unchr_Zn-peptidase-like"/>
</dbReference>
<keyword evidence="2" id="KW-1185">Reference proteome</keyword>
<name>A0A2P4YAX6_9STRA</name>
<proteinExistence type="predicted"/>
<gene>
    <name evidence="1" type="ORF">PHPALM_7981</name>
</gene>
<dbReference type="InterPro" id="IPR053002">
    <property type="entry name" value="Metalloproteinase_M10B"/>
</dbReference>